<evidence type="ECO:0008006" key="11">
    <source>
        <dbReference type="Google" id="ProtNLM"/>
    </source>
</evidence>
<reference evidence="9 10" key="1">
    <citation type="submission" date="2013-09" db="EMBL/GenBank/DDBJ databases">
        <title>Genome sequencing of Arenimonas metalli.</title>
        <authorList>
            <person name="Chen F."/>
            <person name="Wang G."/>
        </authorList>
    </citation>
    <scope>NUCLEOTIDE SEQUENCE [LARGE SCALE GENOMIC DNA]</scope>
    <source>
        <strain evidence="9 10">CF5-1</strain>
    </source>
</reference>
<evidence type="ECO:0000259" key="7">
    <source>
        <dbReference type="Pfam" id="PF02687"/>
    </source>
</evidence>
<comment type="subcellular location">
    <subcellularLocation>
        <location evidence="1">Cell membrane</location>
        <topology evidence="1">Multi-pass membrane protein</topology>
    </subcellularLocation>
</comment>
<evidence type="ECO:0000313" key="10">
    <source>
        <dbReference type="Proteomes" id="UP000029393"/>
    </source>
</evidence>
<dbReference type="EMBL" id="AVCK01000016">
    <property type="protein sequence ID" value="KFN46479.1"/>
    <property type="molecule type" value="Genomic_DNA"/>
</dbReference>
<dbReference type="InterPro" id="IPR003838">
    <property type="entry name" value="ABC3_permease_C"/>
</dbReference>
<sequence length="435" mass="46783">MFAYYFKLGLRSLRRNPILTALMVLTLAVGVATSMSTLTVLRAMSGDPIPSKSDRLFVVQVDNQPAETPEGEPPTAHLSWIDARELLAAGDGVRRTAMYAIGGVVEPEGDAGNMLINGMAVGADFFPMFEVPFRHGGPWSAESDARGGNEAVLSAEFAQRLFGDEDPSGRRLRLFDREYVITGVLAPWQPMPKYYWLIGGPNRFSETSEVFIPLANAMANESDPNGNINCSGDGPEPGYTGLVNSECVFMQYWVELADAGERAPYRERLGAYIDGQKALGRLPVGERSRLLDVREWMVDQEVLGDDTKLQALLSLGFLLVCVVNTVGLLLAKFTSHAGEIGVRRALGATRRQVFQQYLVQAGVVGAAGGLVGLGLTFGGLALLARQSDEVAAVAHMSPVMLTATVAVAVLAAILAGLLPTWRACQVVPAIQLKTQ</sequence>
<dbReference type="PANTHER" id="PTHR30572:SF18">
    <property type="entry name" value="ABC-TYPE MACROLIDE FAMILY EXPORT SYSTEM PERMEASE COMPONENT 2"/>
    <property type="match status" value="1"/>
</dbReference>
<proteinExistence type="predicted"/>
<feature type="transmembrane region" description="Helical" evidence="6">
    <location>
        <begin position="311"/>
        <end position="331"/>
    </location>
</feature>
<organism evidence="9 10">
    <name type="scientific">Arenimonas metalli CF5-1</name>
    <dbReference type="NCBI Taxonomy" id="1384056"/>
    <lineage>
        <taxon>Bacteria</taxon>
        <taxon>Pseudomonadati</taxon>
        <taxon>Pseudomonadota</taxon>
        <taxon>Gammaproteobacteria</taxon>
        <taxon>Lysobacterales</taxon>
        <taxon>Lysobacteraceae</taxon>
        <taxon>Arenimonas</taxon>
    </lineage>
</organism>
<dbReference type="GO" id="GO:0005886">
    <property type="term" value="C:plasma membrane"/>
    <property type="evidence" value="ECO:0007669"/>
    <property type="project" value="UniProtKB-SubCell"/>
</dbReference>
<dbReference type="eggNOG" id="COG0577">
    <property type="taxonomic scope" value="Bacteria"/>
</dbReference>
<dbReference type="STRING" id="1384056.N787_10640"/>
<dbReference type="Pfam" id="PF12704">
    <property type="entry name" value="MacB_PCD"/>
    <property type="match status" value="1"/>
</dbReference>
<dbReference type="PATRIC" id="fig|1384056.3.peg.1348"/>
<dbReference type="OrthoDB" id="8735006at2"/>
<feature type="domain" description="MacB-like periplasmic core" evidence="8">
    <location>
        <begin position="20"/>
        <end position="256"/>
    </location>
</feature>
<accession>A0A091B6M9</accession>
<evidence type="ECO:0000256" key="5">
    <source>
        <dbReference type="ARBA" id="ARBA00023136"/>
    </source>
</evidence>
<evidence type="ECO:0000313" key="9">
    <source>
        <dbReference type="EMBL" id="KFN46479.1"/>
    </source>
</evidence>
<evidence type="ECO:0000256" key="1">
    <source>
        <dbReference type="ARBA" id="ARBA00004651"/>
    </source>
</evidence>
<dbReference type="PANTHER" id="PTHR30572">
    <property type="entry name" value="MEMBRANE COMPONENT OF TRANSPORTER-RELATED"/>
    <property type="match status" value="1"/>
</dbReference>
<gene>
    <name evidence="9" type="ORF">N787_10640</name>
</gene>
<keyword evidence="3 6" id="KW-0812">Transmembrane</keyword>
<keyword evidence="4 6" id="KW-1133">Transmembrane helix</keyword>
<feature type="transmembrane region" description="Helical" evidence="6">
    <location>
        <begin position="396"/>
        <end position="418"/>
    </location>
</feature>
<name>A0A091B6M9_9GAMM</name>
<dbReference type="AlphaFoldDB" id="A0A091B6M9"/>
<evidence type="ECO:0000256" key="6">
    <source>
        <dbReference type="SAM" id="Phobius"/>
    </source>
</evidence>
<evidence type="ECO:0000256" key="2">
    <source>
        <dbReference type="ARBA" id="ARBA00022475"/>
    </source>
</evidence>
<keyword evidence="5 6" id="KW-0472">Membrane</keyword>
<keyword evidence="2" id="KW-1003">Cell membrane</keyword>
<dbReference type="InterPro" id="IPR050250">
    <property type="entry name" value="Macrolide_Exporter_MacB"/>
</dbReference>
<evidence type="ECO:0000256" key="3">
    <source>
        <dbReference type="ARBA" id="ARBA00022692"/>
    </source>
</evidence>
<protein>
    <recommendedName>
        <fullName evidence="11">ABC3 transporter permease protein domain-containing protein</fullName>
    </recommendedName>
</protein>
<dbReference type="Proteomes" id="UP000029393">
    <property type="component" value="Unassembled WGS sequence"/>
</dbReference>
<feature type="domain" description="ABC3 transporter permease C-terminal" evidence="7">
    <location>
        <begin position="312"/>
        <end position="425"/>
    </location>
</feature>
<comment type="caution">
    <text evidence="9">The sequence shown here is derived from an EMBL/GenBank/DDBJ whole genome shotgun (WGS) entry which is preliminary data.</text>
</comment>
<dbReference type="Pfam" id="PF02687">
    <property type="entry name" value="FtsX"/>
    <property type="match status" value="1"/>
</dbReference>
<feature type="transmembrane region" description="Helical" evidence="6">
    <location>
        <begin position="357"/>
        <end position="384"/>
    </location>
</feature>
<evidence type="ECO:0000256" key="4">
    <source>
        <dbReference type="ARBA" id="ARBA00022989"/>
    </source>
</evidence>
<keyword evidence="10" id="KW-1185">Reference proteome</keyword>
<evidence type="ECO:0000259" key="8">
    <source>
        <dbReference type="Pfam" id="PF12704"/>
    </source>
</evidence>
<dbReference type="RefSeq" id="WP_034212038.1">
    <property type="nucleotide sequence ID" value="NZ_AVCK01000016.1"/>
</dbReference>
<dbReference type="GO" id="GO:0022857">
    <property type="term" value="F:transmembrane transporter activity"/>
    <property type="evidence" value="ECO:0007669"/>
    <property type="project" value="TreeGrafter"/>
</dbReference>
<dbReference type="InterPro" id="IPR025857">
    <property type="entry name" value="MacB_PCD"/>
</dbReference>